<dbReference type="InterPro" id="IPR035269">
    <property type="entry name" value="PSMD9"/>
</dbReference>
<dbReference type="Pfam" id="PF18265">
    <property type="entry name" value="Nas2_N"/>
    <property type="match status" value="1"/>
</dbReference>
<keyword evidence="7" id="KW-1185">Reference proteome</keyword>
<dbReference type="AlphaFoldDB" id="A0AAG5DR48"/>
<sequence length="221" mass="24451">MDAWKSSSTTSHSSDDCSREKLLDLVREKDKLDRKIQELGKILEVNMIGMSEPLVDDEGYPRSDIDVAAVRHARHDIICLQNERSALYEQFHQALGELNRRNTDRPAQSLDNGSSSNQQHEPMEVDGSCQASELSPFIKVQTIVPGLGADQSGLKVGDQILRMGSITASNFKSLQQIKTLLENSAGRAVRLLVRRANSGGENIVNVHPPKLGILFALYTDK</sequence>
<evidence type="ECO:0000259" key="5">
    <source>
        <dbReference type="SMART" id="SM00228"/>
    </source>
</evidence>
<evidence type="ECO:0000256" key="4">
    <source>
        <dbReference type="SAM" id="MobiDB-lite"/>
    </source>
</evidence>
<dbReference type="SMART" id="SM00228">
    <property type="entry name" value="PDZ"/>
    <property type="match status" value="1"/>
</dbReference>
<evidence type="ECO:0000256" key="1">
    <source>
        <dbReference type="ARBA" id="ARBA00014937"/>
    </source>
</evidence>
<proteinExistence type="predicted"/>
<organism evidence="6 7">
    <name type="scientific">Anopheles atroparvus</name>
    <name type="common">European mosquito</name>
    <dbReference type="NCBI Taxonomy" id="41427"/>
    <lineage>
        <taxon>Eukaryota</taxon>
        <taxon>Metazoa</taxon>
        <taxon>Ecdysozoa</taxon>
        <taxon>Arthropoda</taxon>
        <taxon>Hexapoda</taxon>
        <taxon>Insecta</taxon>
        <taxon>Pterygota</taxon>
        <taxon>Neoptera</taxon>
        <taxon>Endopterygota</taxon>
        <taxon>Diptera</taxon>
        <taxon>Nematocera</taxon>
        <taxon>Culicoidea</taxon>
        <taxon>Culicidae</taxon>
        <taxon>Anophelinae</taxon>
        <taxon>Anopheles</taxon>
    </lineage>
</organism>
<feature type="domain" description="PDZ" evidence="5">
    <location>
        <begin position="119"/>
        <end position="197"/>
    </location>
</feature>
<dbReference type="Gene3D" id="2.30.42.10">
    <property type="match status" value="1"/>
</dbReference>
<evidence type="ECO:0000256" key="3">
    <source>
        <dbReference type="ARBA" id="ARBA00030007"/>
    </source>
</evidence>
<dbReference type="GO" id="GO:0005634">
    <property type="term" value="C:nucleus"/>
    <property type="evidence" value="ECO:0007669"/>
    <property type="project" value="TreeGrafter"/>
</dbReference>
<evidence type="ECO:0000313" key="6">
    <source>
        <dbReference type="EnsemblMetazoa" id="ENSAATROPP013480"/>
    </source>
</evidence>
<name>A0AAG5DR48_ANOAO</name>
<dbReference type="InterPro" id="IPR001478">
    <property type="entry name" value="PDZ"/>
</dbReference>
<reference evidence="6" key="1">
    <citation type="submission" date="2024-04" db="UniProtKB">
        <authorList>
            <consortium name="EnsemblMetazoa"/>
        </authorList>
    </citation>
    <scope>IDENTIFICATION</scope>
    <source>
        <strain evidence="6">EBRO</strain>
    </source>
</reference>
<protein>
    <recommendedName>
        <fullName evidence="1">26S proteasome non-ATPase regulatory subunit 9</fullName>
    </recommendedName>
    <alternativeName>
        <fullName evidence="3">26S proteasome regulatory subunit p27</fullName>
    </alternativeName>
</protein>
<dbReference type="GO" id="GO:0005737">
    <property type="term" value="C:cytoplasm"/>
    <property type="evidence" value="ECO:0007669"/>
    <property type="project" value="TreeGrafter"/>
</dbReference>
<accession>A0AAG5DR48</accession>
<feature type="region of interest" description="Disordered" evidence="4">
    <location>
        <begin position="101"/>
        <end position="127"/>
    </location>
</feature>
<dbReference type="SUPFAM" id="SSF50156">
    <property type="entry name" value="PDZ domain-like"/>
    <property type="match status" value="1"/>
</dbReference>
<dbReference type="Gene3D" id="6.10.140.1710">
    <property type="match status" value="1"/>
</dbReference>
<evidence type="ECO:0000313" key="7">
    <source>
        <dbReference type="Proteomes" id="UP000075880"/>
    </source>
</evidence>
<dbReference type="PANTHER" id="PTHR12651:SF1">
    <property type="entry name" value="26S PROTEASOME NON-ATPASE REGULATORY SUBUNIT 9"/>
    <property type="match status" value="1"/>
</dbReference>
<feature type="compositionally biased region" description="Polar residues" evidence="4">
    <location>
        <begin position="105"/>
        <end position="120"/>
    </location>
</feature>
<dbReference type="EnsemblMetazoa" id="ENSAATROPT014862">
    <property type="protein sequence ID" value="ENSAATROPP013480"/>
    <property type="gene ID" value="ENSAATROPG012066"/>
</dbReference>
<keyword evidence="2" id="KW-0143">Chaperone</keyword>
<dbReference type="InterPro" id="IPR036034">
    <property type="entry name" value="PDZ_sf"/>
</dbReference>
<dbReference type="Proteomes" id="UP000075880">
    <property type="component" value="Unassembled WGS sequence"/>
</dbReference>
<dbReference type="PANTHER" id="PTHR12651">
    <property type="entry name" value="26S PROTEASOME NON-ATPASE REGULATORY SUBUNIT 9"/>
    <property type="match status" value="1"/>
</dbReference>
<dbReference type="GO" id="GO:0070682">
    <property type="term" value="P:proteasome regulatory particle assembly"/>
    <property type="evidence" value="ECO:0007669"/>
    <property type="project" value="InterPro"/>
</dbReference>
<dbReference type="InterPro" id="IPR040815">
    <property type="entry name" value="Nas2_N"/>
</dbReference>
<evidence type="ECO:0000256" key="2">
    <source>
        <dbReference type="ARBA" id="ARBA00023186"/>
    </source>
</evidence>
<dbReference type="Pfam" id="PF00595">
    <property type="entry name" value="PDZ"/>
    <property type="match status" value="1"/>
</dbReference>